<dbReference type="EMBL" id="JBHFLD010000006">
    <property type="protein sequence ID" value="MFB2715036.1"/>
    <property type="molecule type" value="Genomic_DNA"/>
</dbReference>
<dbReference type="InterPro" id="IPR005039">
    <property type="entry name" value="Ant_C"/>
</dbReference>
<evidence type="ECO:0000313" key="3">
    <source>
        <dbReference type="Proteomes" id="UP001576762"/>
    </source>
</evidence>
<keyword evidence="3" id="KW-1185">Reference proteome</keyword>
<evidence type="ECO:0000259" key="1">
    <source>
        <dbReference type="Pfam" id="PF03374"/>
    </source>
</evidence>
<comment type="caution">
    <text evidence="2">The sequence shown here is derived from an EMBL/GenBank/DDBJ whole genome shotgun (WGS) entry which is preliminary data.</text>
</comment>
<sequence>MSQQTTPLHEAARMLNLGPQKLYRALRARKVLNNNNLPYRCYVQRGLFTSELKQYEHPTLGPKLYATPHVTDEGIKWLAREFEVEIAKANQQQKTGTEA</sequence>
<reference evidence="2 3" key="1">
    <citation type="submission" date="2024-09" db="EMBL/GenBank/DDBJ databases">
        <title>Draft genome sequences of 6 high pH adapted Marinobacter shengliensis sp. isolated from Mariana forearc serpentinite mud volcanoes.</title>
        <authorList>
            <person name="Elkassas S."/>
            <person name="Serres M."/>
            <person name="Michael N."/>
            <person name="Amina P."/>
            <person name="Teodora Z."/>
            <person name="Julie H."/>
        </authorList>
    </citation>
    <scope>NUCLEOTIDE SEQUENCE [LARGE SCALE GENOMIC DNA]</scope>
    <source>
        <strain evidence="2 3">EB4</strain>
    </source>
</reference>
<feature type="domain" description="Antirepressor protein C-terminal" evidence="1">
    <location>
        <begin position="2"/>
        <end position="83"/>
    </location>
</feature>
<gene>
    <name evidence="2" type="ORF">ACE05E_06010</name>
</gene>
<dbReference type="Proteomes" id="UP001576762">
    <property type="component" value="Unassembled WGS sequence"/>
</dbReference>
<organism evidence="2 3">
    <name type="scientific">Marinobacter shengliensis</name>
    <dbReference type="NCBI Taxonomy" id="1389223"/>
    <lineage>
        <taxon>Bacteria</taxon>
        <taxon>Pseudomonadati</taxon>
        <taxon>Pseudomonadota</taxon>
        <taxon>Gammaproteobacteria</taxon>
        <taxon>Pseudomonadales</taxon>
        <taxon>Marinobacteraceae</taxon>
        <taxon>Marinobacter</taxon>
    </lineage>
</organism>
<dbReference type="RefSeq" id="WP_374813378.1">
    <property type="nucleotide sequence ID" value="NZ_JBHFLD010000006.1"/>
</dbReference>
<dbReference type="Pfam" id="PF03374">
    <property type="entry name" value="ANT"/>
    <property type="match status" value="1"/>
</dbReference>
<proteinExistence type="predicted"/>
<accession>A0ABV4W4D1</accession>
<protein>
    <submittedName>
        <fullName evidence="2">Phage antirepressor KilAC domain-containing protein</fullName>
    </submittedName>
</protein>
<name>A0ABV4W4D1_9GAMM</name>
<evidence type="ECO:0000313" key="2">
    <source>
        <dbReference type="EMBL" id="MFB2715036.1"/>
    </source>
</evidence>